<protein>
    <submittedName>
        <fullName evidence="7">VIT1/CCC1 transporter family protein</fullName>
    </submittedName>
</protein>
<evidence type="ECO:0000256" key="5">
    <source>
        <dbReference type="SAM" id="MobiDB-lite"/>
    </source>
</evidence>
<gene>
    <name evidence="7" type="ORF">ACFSJG_13890</name>
</gene>
<evidence type="ECO:0000256" key="1">
    <source>
        <dbReference type="ARBA" id="ARBA00004127"/>
    </source>
</evidence>
<feature type="transmembrane region" description="Helical" evidence="6">
    <location>
        <begin position="243"/>
        <end position="265"/>
    </location>
</feature>
<evidence type="ECO:0000256" key="3">
    <source>
        <dbReference type="ARBA" id="ARBA00022989"/>
    </source>
</evidence>
<evidence type="ECO:0000256" key="2">
    <source>
        <dbReference type="ARBA" id="ARBA00022692"/>
    </source>
</evidence>
<dbReference type="RefSeq" id="WP_378485782.1">
    <property type="nucleotide sequence ID" value="NZ_JBHUFB010000010.1"/>
</dbReference>
<evidence type="ECO:0000313" key="8">
    <source>
        <dbReference type="Proteomes" id="UP001597286"/>
    </source>
</evidence>
<evidence type="ECO:0000256" key="6">
    <source>
        <dbReference type="SAM" id="Phobius"/>
    </source>
</evidence>
<proteinExistence type="predicted"/>
<organism evidence="7 8">
    <name type="scientific">Rhodococcus gannanensis</name>
    <dbReference type="NCBI Taxonomy" id="1960308"/>
    <lineage>
        <taxon>Bacteria</taxon>
        <taxon>Bacillati</taxon>
        <taxon>Actinomycetota</taxon>
        <taxon>Actinomycetes</taxon>
        <taxon>Mycobacteriales</taxon>
        <taxon>Nocardiaceae</taxon>
        <taxon>Rhodococcus</taxon>
    </lineage>
</organism>
<feature type="region of interest" description="Disordered" evidence="5">
    <location>
        <begin position="1"/>
        <end position="40"/>
    </location>
</feature>
<keyword evidence="3 6" id="KW-1133">Transmembrane helix</keyword>
<keyword evidence="4 6" id="KW-0472">Membrane</keyword>
<feature type="transmembrane region" description="Helical" evidence="6">
    <location>
        <begin position="181"/>
        <end position="204"/>
    </location>
</feature>
<keyword evidence="8" id="KW-1185">Reference proteome</keyword>
<evidence type="ECO:0000256" key="4">
    <source>
        <dbReference type="ARBA" id="ARBA00023136"/>
    </source>
</evidence>
<sequence>MDDVASPRPGSSQPPSDGPERPAVQAPGLPHGSLPHDFDHRHADVSGGWLRAAAFGAMDGLVTNTSLLAGVGGAGLAANEIVMSGIAGLAAGAFSMALGEYASVSTANQQIDAEVRVERRAQKRHPVSEQTELVGTFVEMGMSEPTALAAAAEVHRDPEQAVTIHLTHELGVDPTEKPSPLVAGASSFVMFAIGAIIPLIPYLLGFESLAAGLAVGCGGLLLVGATTSHLTSQPLLRGAIRQLVFGLVAVGATYLVGHLIGVAVAG</sequence>
<keyword evidence="2 6" id="KW-0812">Transmembrane</keyword>
<comment type="subcellular location">
    <subcellularLocation>
        <location evidence="1">Endomembrane system</location>
        <topology evidence="1">Multi-pass membrane protein</topology>
    </subcellularLocation>
</comment>
<dbReference type="EMBL" id="JBHUFB010000010">
    <property type="protein sequence ID" value="MFD1813311.1"/>
    <property type="molecule type" value="Genomic_DNA"/>
</dbReference>
<dbReference type="InterPro" id="IPR008217">
    <property type="entry name" value="Ccc1_fam"/>
</dbReference>
<dbReference type="Proteomes" id="UP001597286">
    <property type="component" value="Unassembled WGS sequence"/>
</dbReference>
<reference evidence="8" key="1">
    <citation type="journal article" date="2019" name="Int. J. Syst. Evol. Microbiol.">
        <title>The Global Catalogue of Microorganisms (GCM) 10K type strain sequencing project: providing services to taxonomists for standard genome sequencing and annotation.</title>
        <authorList>
            <consortium name="The Broad Institute Genomics Platform"/>
            <consortium name="The Broad Institute Genome Sequencing Center for Infectious Disease"/>
            <person name="Wu L."/>
            <person name="Ma J."/>
        </authorList>
    </citation>
    <scope>NUCLEOTIDE SEQUENCE [LARGE SCALE GENOMIC DNA]</scope>
    <source>
        <strain evidence="8">DT72</strain>
    </source>
</reference>
<feature type="transmembrane region" description="Helical" evidence="6">
    <location>
        <begin position="210"/>
        <end position="231"/>
    </location>
</feature>
<name>A0ABW4P5L0_9NOCA</name>
<dbReference type="Pfam" id="PF01988">
    <property type="entry name" value="VIT1"/>
    <property type="match status" value="1"/>
</dbReference>
<evidence type="ECO:0000313" key="7">
    <source>
        <dbReference type="EMBL" id="MFD1813311.1"/>
    </source>
</evidence>
<accession>A0ABW4P5L0</accession>
<comment type="caution">
    <text evidence="7">The sequence shown here is derived from an EMBL/GenBank/DDBJ whole genome shotgun (WGS) entry which is preliminary data.</text>
</comment>
<dbReference type="PANTHER" id="PTHR31851">
    <property type="entry name" value="FE(2+)/MN(2+) TRANSPORTER PCL1"/>
    <property type="match status" value="1"/>
</dbReference>